<comment type="caution">
    <text evidence="1">The sequence shown here is derived from an EMBL/GenBank/DDBJ whole genome shotgun (WGS) entry which is preliminary data.</text>
</comment>
<keyword evidence="2" id="KW-1185">Reference proteome</keyword>
<organism evidence="1 2">
    <name type="scientific">Venturia nashicola</name>
    <dbReference type="NCBI Taxonomy" id="86259"/>
    <lineage>
        <taxon>Eukaryota</taxon>
        <taxon>Fungi</taxon>
        <taxon>Dikarya</taxon>
        <taxon>Ascomycota</taxon>
        <taxon>Pezizomycotina</taxon>
        <taxon>Dothideomycetes</taxon>
        <taxon>Pleosporomycetidae</taxon>
        <taxon>Venturiales</taxon>
        <taxon>Venturiaceae</taxon>
        <taxon>Venturia</taxon>
    </lineage>
</organism>
<dbReference type="AlphaFoldDB" id="A0A4Z1NV85"/>
<protein>
    <submittedName>
        <fullName evidence="1">Uncharacterized protein</fullName>
    </submittedName>
</protein>
<name>A0A4Z1NV85_9PEZI</name>
<sequence length="142" mass="15578">MSAECVSALLLSGHFLPQTPTPQSTLRSPAHFAYVPYSKPMEPTSFTPKASSFPSKFIAAVPTITMALPQNKPGCWLADANQRWGFSSEAPSRLIPESVVHIQHWSEGPSTRYLDRAPWEKLEVGEDVSDGLDGHRVRSGKS</sequence>
<dbReference type="Proteomes" id="UP000298493">
    <property type="component" value="Unassembled WGS sequence"/>
</dbReference>
<accession>A0A4Z1NV85</accession>
<proteinExistence type="predicted"/>
<evidence type="ECO:0000313" key="2">
    <source>
        <dbReference type="Proteomes" id="UP000298493"/>
    </source>
</evidence>
<gene>
    <name evidence="1" type="ORF">E6O75_ATG08807</name>
</gene>
<dbReference type="EMBL" id="SNSC02000022">
    <property type="protein sequence ID" value="TID14661.1"/>
    <property type="molecule type" value="Genomic_DNA"/>
</dbReference>
<reference evidence="1 2" key="1">
    <citation type="submission" date="2019-04" db="EMBL/GenBank/DDBJ databases">
        <title>High contiguity whole genome sequence and gene annotation resource for two Venturia nashicola isolates.</title>
        <authorList>
            <person name="Prokchorchik M."/>
            <person name="Won K."/>
            <person name="Lee Y."/>
            <person name="Choi E.D."/>
            <person name="Segonzac C."/>
            <person name="Sohn K.H."/>
        </authorList>
    </citation>
    <scope>NUCLEOTIDE SEQUENCE [LARGE SCALE GENOMIC DNA]</scope>
    <source>
        <strain evidence="1 2">PRI2</strain>
    </source>
</reference>
<evidence type="ECO:0000313" key="1">
    <source>
        <dbReference type="EMBL" id="TID14661.1"/>
    </source>
</evidence>